<dbReference type="eggNOG" id="arCOG11142">
    <property type="taxonomic scope" value="Archaea"/>
</dbReference>
<keyword evidence="1" id="KW-1133">Transmembrane helix</keyword>
<keyword evidence="1" id="KW-0472">Membrane</keyword>
<keyword evidence="3" id="KW-1185">Reference proteome</keyword>
<dbReference type="EMBL" id="FOIS01000002">
    <property type="protein sequence ID" value="SEW00757.1"/>
    <property type="molecule type" value="Genomic_DNA"/>
</dbReference>
<sequence length="77" mass="7762">MFERPDAVLTLIPLLAVSGLVVRTLITATGVGTGLLAAPLAVVGYLAALALVFLELLAWPVAERLGGSGESGETDGS</sequence>
<reference evidence="3" key="1">
    <citation type="submission" date="2016-10" db="EMBL/GenBank/DDBJ databases">
        <authorList>
            <person name="Varghese N."/>
        </authorList>
    </citation>
    <scope>NUCLEOTIDE SEQUENCE [LARGE SCALE GENOMIC DNA]</scope>
    <source>
        <strain evidence="3">CGMCC 1.12284</strain>
    </source>
</reference>
<evidence type="ECO:0000313" key="3">
    <source>
        <dbReference type="Proteomes" id="UP000183275"/>
    </source>
</evidence>
<evidence type="ECO:0000313" key="2">
    <source>
        <dbReference type="EMBL" id="SEW00757.1"/>
    </source>
</evidence>
<dbReference type="STRING" id="1202768.SAMN05216285_1729"/>
<accession>A0A1I0NHB8</accession>
<feature type="transmembrane region" description="Helical" evidence="1">
    <location>
        <begin position="32"/>
        <end position="54"/>
    </location>
</feature>
<name>A0A1I0NHB8_9EURY</name>
<gene>
    <name evidence="2" type="ORF">SAMN05216285_1729</name>
</gene>
<feature type="transmembrane region" description="Helical" evidence="1">
    <location>
        <begin position="7"/>
        <end position="26"/>
    </location>
</feature>
<organism evidence="2 3">
    <name type="scientific">Natrinema salifodinae</name>
    <dbReference type="NCBI Taxonomy" id="1202768"/>
    <lineage>
        <taxon>Archaea</taxon>
        <taxon>Methanobacteriati</taxon>
        <taxon>Methanobacteriota</taxon>
        <taxon>Stenosarchaea group</taxon>
        <taxon>Halobacteria</taxon>
        <taxon>Halobacteriales</taxon>
        <taxon>Natrialbaceae</taxon>
        <taxon>Natrinema</taxon>
    </lineage>
</organism>
<dbReference type="RefSeq" id="WP_049988716.1">
    <property type="nucleotide sequence ID" value="NZ_FOIS01000002.1"/>
</dbReference>
<evidence type="ECO:0000256" key="1">
    <source>
        <dbReference type="SAM" id="Phobius"/>
    </source>
</evidence>
<keyword evidence="1" id="KW-0812">Transmembrane</keyword>
<proteinExistence type="predicted"/>
<dbReference type="AlphaFoldDB" id="A0A1I0NHB8"/>
<dbReference type="Proteomes" id="UP000183275">
    <property type="component" value="Unassembled WGS sequence"/>
</dbReference>
<protein>
    <submittedName>
        <fullName evidence="2">Uncharacterized protein</fullName>
    </submittedName>
</protein>